<keyword evidence="4" id="KW-0255">Endonuclease</keyword>
<keyword evidence="9" id="KW-0239">DNA-directed DNA polymerase</keyword>
<evidence type="ECO:0000313" key="12">
    <source>
        <dbReference type="EMBL" id="KNZ52277.1"/>
    </source>
</evidence>
<sequence>MVGTYLTINKLFFQQQSNTGAKPFQSSEKPRTKPHQHRGQITSNLKSQQSGHMVELGEDVEDKSNLPDQPSSEHALVENFQCINPILYTGVSQHITGNLKFLSSSIHFSNPVPLKTAINFDCAFVVGSGDLTFEGTKTNVFFHTLLCQIIHILLDLCLFLHPMHAMLPFLHKNLNLSRLHSKQAILYWHCIMGHAGLRTLRKMITNNSDLNLPKSLPAGEIKFPVCVVSKSVQYSKLLSTQRNPECLEIFALDLIGPMEVTSFGISKYVLTFCDTETCYGEAHLLAENSDTALVFIKICRRLETQTNKKIQSPLE</sequence>
<accession>A0A0L6UVJ4</accession>
<dbReference type="OrthoDB" id="413361at2759"/>
<comment type="caution">
    <text evidence="12">The sequence shown here is derived from an EMBL/GenBank/DDBJ whole genome shotgun (WGS) entry which is preliminary data.</text>
</comment>
<evidence type="ECO:0008006" key="14">
    <source>
        <dbReference type="Google" id="ProtNLM"/>
    </source>
</evidence>
<evidence type="ECO:0000313" key="13">
    <source>
        <dbReference type="Proteomes" id="UP000037035"/>
    </source>
</evidence>
<evidence type="ECO:0000256" key="4">
    <source>
        <dbReference type="ARBA" id="ARBA00022759"/>
    </source>
</evidence>
<evidence type="ECO:0000256" key="9">
    <source>
        <dbReference type="ARBA" id="ARBA00022932"/>
    </source>
</evidence>
<dbReference type="GO" id="GO:0016787">
    <property type="term" value="F:hydrolase activity"/>
    <property type="evidence" value="ECO:0007669"/>
    <property type="project" value="UniProtKB-KW"/>
</dbReference>
<keyword evidence="7" id="KW-0229">DNA integration</keyword>
<name>A0A0L6UVJ4_9BASI</name>
<reference evidence="12 13" key="1">
    <citation type="submission" date="2015-08" db="EMBL/GenBank/DDBJ databases">
        <title>Next Generation Sequencing and Analysis of the Genome of Puccinia sorghi L Schw, the Causal Agent of Maize Common Rust.</title>
        <authorList>
            <person name="Rochi L."/>
            <person name="Burguener G."/>
            <person name="Darino M."/>
            <person name="Turjanski A."/>
            <person name="Kreff E."/>
            <person name="Dieguez M.J."/>
            <person name="Sacco F."/>
        </authorList>
    </citation>
    <scope>NUCLEOTIDE SEQUENCE [LARGE SCALE GENOMIC DNA]</scope>
    <source>
        <strain evidence="12 13">RO10H11247</strain>
    </source>
</reference>
<keyword evidence="5" id="KW-0378">Hydrolase</keyword>
<dbReference type="GO" id="GO:0003887">
    <property type="term" value="F:DNA-directed DNA polymerase activity"/>
    <property type="evidence" value="ECO:0007669"/>
    <property type="project" value="UniProtKB-KW"/>
</dbReference>
<evidence type="ECO:0000256" key="10">
    <source>
        <dbReference type="ARBA" id="ARBA00023172"/>
    </source>
</evidence>
<dbReference type="AlphaFoldDB" id="A0A0L6UVJ4"/>
<dbReference type="GO" id="GO:0003964">
    <property type="term" value="F:RNA-directed DNA polymerase activity"/>
    <property type="evidence" value="ECO:0007669"/>
    <property type="project" value="UniProtKB-KW"/>
</dbReference>
<evidence type="ECO:0000256" key="2">
    <source>
        <dbReference type="ARBA" id="ARBA00022722"/>
    </source>
</evidence>
<keyword evidence="8" id="KW-0695">RNA-directed DNA polymerase</keyword>
<evidence type="ECO:0000256" key="6">
    <source>
        <dbReference type="ARBA" id="ARBA00022842"/>
    </source>
</evidence>
<keyword evidence="1" id="KW-0548">Nucleotidyltransferase</keyword>
<dbReference type="VEuPathDB" id="FungiDB:VP01_362g19"/>
<evidence type="ECO:0000256" key="7">
    <source>
        <dbReference type="ARBA" id="ARBA00022908"/>
    </source>
</evidence>
<evidence type="ECO:0000256" key="5">
    <source>
        <dbReference type="ARBA" id="ARBA00022801"/>
    </source>
</evidence>
<dbReference type="GO" id="GO:0006310">
    <property type="term" value="P:DNA recombination"/>
    <property type="evidence" value="ECO:0007669"/>
    <property type="project" value="UniProtKB-KW"/>
</dbReference>
<keyword evidence="9" id="KW-0808">Transferase</keyword>
<protein>
    <recommendedName>
        <fullName evidence="14">GAG-pre-integrase domain-containing protein</fullName>
    </recommendedName>
</protein>
<dbReference type="PANTHER" id="PTHR42648:SF11">
    <property type="entry name" value="TRANSPOSON TY4-P GAG-POL POLYPROTEIN"/>
    <property type="match status" value="1"/>
</dbReference>
<keyword evidence="10" id="KW-0233">DNA recombination</keyword>
<feature type="region of interest" description="Disordered" evidence="11">
    <location>
        <begin position="19"/>
        <end position="54"/>
    </location>
</feature>
<evidence type="ECO:0000256" key="8">
    <source>
        <dbReference type="ARBA" id="ARBA00022918"/>
    </source>
</evidence>
<evidence type="ECO:0000256" key="11">
    <source>
        <dbReference type="SAM" id="MobiDB-lite"/>
    </source>
</evidence>
<dbReference type="Proteomes" id="UP000037035">
    <property type="component" value="Unassembled WGS sequence"/>
</dbReference>
<dbReference type="InterPro" id="IPR039537">
    <property type="entry name" value="Retrotran_Ty1/copia-like"/>
</dbReference>
<keyword evidence="13" id="KW-1185">Reference proteome</keyword>
<dbReference type="GO" id="GO:0004519">
    <property type="term" value="F:endonuclease activity"/>
    <property type="evidence" value="ECO:0007669"/>
    <property type="project" value="UniProtKB-KW"/>
</dbReference>
<organism evidence="12 13">
    <name type="scientific">Puccinia sorghi</name>
    <dbReference type="NCBI Taxonomy" id="27349"/>
    <lineage>
        <taxon>Eukaryota</taxon>
        <taxon>Fungi</taxon>
        <taxon>Dikarya</taxon>
        <taxon>Basidiomycota</taxon>
        <taxon>Pucciniomycotina</taxon>
        <taxon>Pucciniomycetes</taxon>
        <taxon>Pucciniales</taxon>
        <taxon>Pucciniaceae</taxon>
        <taxon>Puccinia</taxon>
    </lineage>
</organism>
<proteinExistence type="predicted"/>
<dbReference type="PANTHER" id="PTHR42648">
    <property type="entry name" value="TRANSPOSASE, PUTATIVE-RELATED"/>
    <property type="match status" value="1"/>
</dbReference>
<dbReference type="GO" id="GO:0015074">
    <property type="term" value="P:DNA integration"/>
    <property type="evidence" value="ECO:0007669"/>
    <property type="project" value="UniProtKB-KW"/>
</dbReference>
<dbReference type="EMBL" id="LAVV01008646">
    <property type="protein sequence ID" value="KNZ52277.1"/>
    <property type="molecule type" value="Genomic_DNA"/>
</dbReference>
<dbReference type="GO" id="GO:0046872">
    <property type="term" value="F:metal ion binding"/>
    <property type="evidence" value="ECO:0007669"/>
    <property type="project" value="UniProtKB-KW"/>
</dbReference>
<evidence type="ECO:0000256" key="1">
    <source>
        <dbReference type="ARBA" id="ARBA00022695"/>
    </source>
</evidence>
<gene>
    <name evidence="12" type="ORF">VP01_362g19</name>
</gene>
<keyword evidence="6" id="KW-0460">Magnesium</keyword>
<keyword evidence="3" id="KW-0479">Metal-binding</keyword>
<keyword evidence="2" id="KW-0540">Nuclease</keyword>
<evidence type="ECO:0000256" key="3">
    <source>
        <dbReference type="ARBA" id="ARBA00022723"/>
    </source>
</evidence>
<feature type="compositionally biased region" description="Polar residues" evidence="11">
    <location>
        <begin position="39"/>
        <end position="51"/>
    </location>
</feature>